<sequence length="112" mass="12291">MPHGNARCRATLHAASRWLAALQHRLLAAGAGIREAMCDRAMRPHRRMVFWNLRSNTDACDRAACHALITSLAACNTRVIATVDVACWQQAFPHSLSQAGTSPCVQHFTQPS</sequence>
<proteinExistence type="predicted"/>
<dbReference type="AlphaFoldDB" id="A0AAE8JXR3"/>
<organism evidence="1 2">
    <name type="scientific">Xanthomonas vasicola pv. vasculorum</name>
    <dbReference type="NCBI Taxonomy" id="325776"/>
    <lineage>
        <taxon>Bacteria</taxon>
        <taxon>Pseudomonadati</taxon>
        <taxon>Pseudomonadota</taxon>
        <taxon>Gammaproteobacteria</taxon>
        <taxon>Lysobacterales</taxon>
        <taxon>Lysobacteraceae</taxon>
        <taxon>Xanthomonas</taxon>
    </lineage>
</organism>
<dbReference type="EMBL" id="PYTT01000016">
    <property type="protein sequence ID" value="RNL06762.1"/>
    <property type="molecule type" value="Genomic_DNA"/>
</dbReference>
<gene>
    <name evidence="1" type="ORF">C9386_02895</name>
</gene>
<reference evidence="1 2" key="1">
    <citation type="submission" date="2018-03" db="EMBL/GenBank/DDBJ databases">
        <authorList>
            <person name="Wu G."/>
        </authorList>
    </citation>
    <scope>NUCLEOTIDE SEQUENCE [LARGE SCALE GENOMIC DNA]</scope>
    <source>
        <strain evidence="1 2">SAM-118</strain>
    </source>
</reference>
<dbReference type="Proteomes" id="UP000284283">
    <property type="component" value="Unassembled WGS sequence"/>
</dbReference>
<comment type="caution">
    <text evidence="1">The sequence shown here is derived from an EMBL/GenBank/DDBJ whole genome shotgun (WGS) entry which is preliminary data.</text>
</comment>
<evidence type="ECO:0000313" key="1">
    <source>
        <dbReference type="EMBL" id="RNL06762.1"/>
    </source>
</evidence>
<accession>A0AAE8JXR3</accession>
<protein>
    <submittedName>
        <fullName evidence="1">Uncharacterized protein</fullName>
    </submittedName>
</protein>
<evidence type="ECO:0000313" key="2">
    <source>
        <dbReference type="Proteomes" id="UP000284283"/>
    </source>
</evidence>
<dbReference type="KEGG" id="xva:C7V42_22030"/>
<name>A0AAE8JXR3_XANVA</name>